<dbReference type="EMBL" id="JACEIK010003993">
    <property type="protein sequence ID" value="MCD9643779.1"/>
    <property type="molecule type" value="Genomic_DNA"/>
</dbReference>
<protein>
    <submittedName>
        <fullName evidence="1">Uncharacterized protein</fullName>
    </submittedName>
</protein>
<keyword evidence="2" id="KW-1185">Reference proteome</keyword>
<feature type="non-terminal residue" evidence="1">
    <location>
        <position position="83"/>
    </location>
</feature>
<accession>A0ABS8VCH2</accession>
<proteinExistence type="predicted"/>
<evidence type="ECO:0000313" key="1">
    <source>
        <dbReference type="EMBL" id="MCD9643779.1"/>
    </source>
</evidence>
<reference evidence="1 2" key="1">
    <citation type="journal article" date="2021" name="BMC Genomics">
        <title>Datura genome reveals duplications of psychoactive alkaloid biosynthetic genes and high mutation rate following tissue culture.</title>
        <authorList>
            <person name="Rajewski A."/>
            <person name="Carter-House D."/>
            <person name="Stajich J."/>
            <person name="Litt A."/>
        </authorList>
    </citation>
    <scope>NUCLEOTIDE SEQUENCE [LARGE SCALE GENOMIC DNA]</scope>
    <source>
        <strain evidence="1">AR-01</strain>
    </source>
</reference>
<dbReference type="Proteomes" id="UP000823775">
    <property type="component" value="Unassembled WGS sequence"/>
</dbReference>
<comment type="caution">
    <text evidence="1">The sequence shown here is derived from an EMBL/GenBank/DDBJ whole genome shotgun (WGS) entry which is preliminary data.</text>
</comment>
<gene>
    <name evidence="1" type="ORF">HAX54_031478</name>
</gene>
<organism evidence="1 2">
    <name type="scientific">Datura stramonium</name>
    <name type="common">Jimsonweed</name>
    <name type="synonym">Common thornapple</name>
    <dbReference type="NCBI Taxonomy" id="4076"/>
    <lineage>
        <taxon>Eukaryota</taxon>
        <taxon>Viridiplantae</taxon>
        <taxon>Streptophyta</taxon>
        <taxon>Embryophyta</taxon>
        <taxon>Tracheophyta</taxon>
        <taxon>Spermatophyta</taxon>
        <taxon>Magnoliopsida</taxon>
        <taxon>eudicotyledons</taxon>
        <taxon>Gunneridae</taxon>
        <taxon>Pentapetalae</taxon>
        <taxon>asterids</taxon>
        <taxon>lamiids</taxon>
        <taxon>Solanales</taxon>
        <taxon>Solanaceae</taxon>
        <taxon>Solanoideae</taxon>
        <taxon>Datureae</taxon>
        <taxon>Datura</taxon>
    </lineage>
</organism>
<name>A0ABS8VCH2_DATST</name>
<sequence>MVCGRKHTCTSLINSVYFGCEARHRFETILRPKEGEALVVVPTRLGKRWKEPPREVLCGFCDNLLVWKAWSQAQRLYKTKWGK</sequence>
<evidence type="ECO:0000313" key="2">
    <source>
        <dbReference type="Proteomes" id="UP000823775"/>
    </source>
</evidence>